<dbReference type="Pfam" id="PF23219">
    <property type="entry name" value="LAMB1"/>
    <property type="match status" value="1"/>
</dbReference>
<organism evidence="3 4">
    <name type="scientific">Ataeniobius toweri</name>
    <dbReference type="NCBI Taxonomy" id="208326"/>
    <lineage>
        <taxon>Eukaryota</taxon>
        <taxon>Metazoa</taxon>
        <taxon>Chordata</taxon>
        <taxon>Craniata</taxon>
        <taxon>Vertebrata</taxon>
        <taxon>Euteleostomi</taxon>
        <taxon>Actinopterygii</taxon>
        <taxon>Neopterygii</taxon>
        <taxon>Teleostei</taxon>
        <taxon>Neoteleostei</taxon>
        <taxon>Acanthomorphata</taxon>
        <taxon>Ovalentaria</taxon>
        <taxon>Atherinomorphae</taxon>
        <taxon>Cyprinodontiformes</taxon>
        <taxon>Goodeidae</taxon>
        <taxon>Ataeniobius</taxon>
    </lineage>
</organism>
<feature type="coiled-coil region" evidence="1">
    <location>
        <begin position="36"/>
        <end position="84"/>
    </location>
</feature>
<feature type="domain" description="LAMB1/2/3/4 helical" evidence="2">
    <location>
        <begin position="35"/>
        <end position="134"/>
    </location>
</feature>
<keyword evidence="1" id="KW-0175">Coiled coil</keyword>
<gene>
    <name evidence="3" type="ORF">ATANTOWER_009235</name>
</gene>
<dbReference type="InterPro" id="IPR056558">
    <property type="entry name" value="LAMB1-4_helical"/>
</dbReference>
<protein>
    <recommendedName>
        <fullName evidence="2">LAMB1/2/3/4 helical domain-containing protein</fullName>
    </recommendedName>
</protein>
<reference evidence="3 4" key="1">
    <citation type="submission" date="2021-07" db="EMBL/GenBank/DDBJ databases">
        <authorList>
            <person name="Palmer J.M."/>
        </authorList>
    </citation>
    <scope>NUCLEOTIDE SEQUENCE [LARGE SCALE GENOMIC DNA]</scope>
    <source>
        <strain evidence="3 4">AT_MEX2019</strain>
        <tissue evidence="3">Muscle</tissue>
    </source>
</reference>
<feature type="coiled-coil region" evidence="1">
    <location>
        <begin position="177"/>
        <end position="338"/>
    </location>
</feature>
<name>A0ABU7BF19_9TELE</name>
<accession>A0ABU7BF19</accession>
<evidence type="ECO:0000256" key="1">
    <source>
        <dbReference type="SAM" id="Coils"/>
    </source>
</evidence>
<evidence type="ECO:0000313" key="4">
    <source>
        <dbReference type="Proteomes" id="UP001345963"/>
    </source>
</evidence>
<sequence>MKANTLKRLRLLFRSFYTRNPISTWFVDQLCGCKQVAEAKAKAEEAKGKAQAALDKATATKNKVERSNNNLRDLIKQIRDFLTQEGADPDSIEAVANHVLELSIPASPHQIRRLADEIKDRVRSLSNVDAILQQTQDDVRKAEKLLLDAKRARHHAEGVKSTAETVKQALVDAKTAQTSAEKAIARAKADIRETENRLAQIESEASNSEKNLDDAMGRLGTLEQEINVLKTKRANNSMAAARAEETATMARDKANEAKQILDGQLTDKFNEVQQRVDTKAKAVRDAKKKAESLRDEAKELLNDARDKLQRLAELEKNYEENQRKLEGKVRQLDGLEDKMRSILSDINKQIQIYNTCQ</sequence>
<dbReference type="SUPFAM" id="SSF57997">
    <property type="entry name" value="Tropomyosin"/>
    <property type="match status" value="1"/>
</dbReference>
<comment type="caution">
    <text evidence="3">The sequence shown here is derived from an EMBL/GenBank/DDBJ whole genome shotgun (WGS) entry which is preliminary data.</text>
</comment>
<dbReference type="Gene3D" id="1.10.287.1490">
    <property type="match status" value="1"/>
</dbReference>
<dbReference type="Proteomes" id="UP001345963">
    <property type="component" value="Unassembled WGS sequence"/>
</dbReference>
<keyword evidence="4" id="KW-1185">Reference proteome</keyword>
<proteinExistence type="predicted"/>
<evidence type="ECO:0000259" key="2">
    <source>
        <dbReference type="Pfam" id="PF23219"/>
    </source>
</evidence>
<dbReference type="EMBL" id="JAHUTI010051299">
    <property type="protein sequence ID" value="MED6249097.1"/>
    <property type="molecule type" value="Genomic_DNA"/>
</dbReference>
<evidence type="ECO:0000313" key="3">
    <source>
        <dbReference type="EMBL" id="MED6249097.1"/>
    </source>
</evidence>